<dbReference type="HOGENOM" id="CLU_2558094_0_0_1"/>
<evidence type="ECO:0000313" key="2">
    <source>
        <dbReference type="Proteomes" id="UP000016930"/>
    </source>
</evidence>
<accession>M2RGU7</accession>
<protein>
    <submittedName>
        <fullName evidence="1">Uncharacterized protein</fullName>
    </submittedName>
</protein>
<organism evidence="1 2">
    <name type="scientific">Ceriporiopsis subvermispora (strain B)</name>
    <name type="common">White-rot fungus</name>
    <name type="synonym">Gelatoporia subvermispora</name>
    <dbReference type="NCBI Taxonomy" id="914234"/>
    <lineage>
        <taxon>Eukaryota</taxon>
        <taxon>Fungi</taxon>
        <taxon>Dikarya</taxon>
        <taxon>Basidiomycota</taxon>
        <taxon>Agaricomycotina</taxon>
        <taxon>Agaricomycetes</taxon>
        <taxon>Polyporales</taxon>
        <taxon>Gelatoporiaceae</taxon>
        <taxon>Gelatoporia</taxon>
    </lineage>
</organism>
<name>M2RGU7_CERS8</name>
<sequence>MARMSLLMSSAYVWDVSGQLILGFALALRIASTSAVPAFGNANYGSSGVMRWYCATAQKSVSCSGKGYPFVGGEDIPWTSCG</sequence>
<evidence type="ECO:0000313" key="1">
    <source>
        <dbReference type="EMBL" id="EMD38021.1"/>
    </source>
</evidence>
<dbReference type="AlphaFoldDB" id="M2RGU7"/>
<dbReference type="Proteomes" id="UP000016930">
    <property type="component" value="Unassembled WGS sequence"/>
</dbReference>
<keyword evidence="2" id="KW-1185">Reference proteome</keyword>
<reference evidence="1 2" key="1">
    <citation type="journal article" date="2012" name="Proc. Natl. Acad. Sci. U.S.A.">
        <title>Comparative genomics of Ceriporiopsis subvermispora and Phanerochaete chrysosporium provide insight into selective ligninolysis.</title>
        <authorList>
            <person name="Fernandez-Fueyo E."/>
            <person name="Ruiz-Duenas F.J."/>
            <person name="Ferreira P."/>
            <person name="Floudas D."/>
            <person name="Hibbett D.S."/>
            <person name="Canessa P."/>
            <person name="Larrondo L.F."/>
            <person name="James T.Y."/>
            <person name="Seelenfreund D."/>
            <person name="Lobos S."/>
            <person name="Polanco R."/>
            <person name="Tello M."/>
            <person name="Honda Y."/>
            <person name="Watanabe T."/>
            <person name="Watanabe T."/>
            <person name="Ryu J.S."/>
            <person name="Kubicek C.P."/>
            <person name="Schmoll M."/>
            <person name="Gaskell J."/>
            <person name="Hammel K.E."/>
            <person name="St John F.J."/>
            <person name="Vanden Wymelenberg A."/>
            <person name="Sabat G."/>
            <person name="Splinter BonDurant S."/>
            <person name="Syed K."/>
            <person name="Yadav J.S."/>
            <person name="Doddapaneni H."/>
            <person name="Subramanian V."/>
            <person name="Lavin J.L."/>
            <person name="Oguiza J.A."/>
            <person name="Perez G."/>
            <person name="Pisabarro A.G."/>
            <person name="Ramirez L."/>
            <person name="Santoyo F."/>
            <person name="Master E."/>
            <person name="Coutinho P.M."/>
            <person name="Henrissat B."/>
            <person name="Lombard V."/>
            <person name="Magnuson J.K."/>
            <person name="Kuees U."/>
            <person name="Hori C."/>
            <person name="Igarashi K."/>
            <person name="Samejima M."/>
            <person name="Held B.W."/>
            <person name="Barry K.W."/>
            <person name="LaButti K.M."/>
            <person name="Lapidus A."/>
            <person name="Lindquist E.A."/>
            <person name="Lucas S.M."/>
            <person name="Riley R."/>
            <person name="Salamov A.A."/>
            <person name="Hoffmeister D."/>
            <person name="Schwenk D."/>
            <person name="Hadar Y."/>
            <person name="Yarden O."/>
            <person name="de Vries R.P."/>
            <person name="Wiebenga A."/>
            <person name="Stenlid J."/>
            <person name="Eastwood D."/>
            <person name="Grigoriev I.V."/>
            <person name="Berka R.M."/>
            <person name="Blanchette R.A."/>
            <person name="Kersten P."/>
            <person name="Martinez A.T."/>
            <person name="Vicuna R."/>
            <person name="Cullen D."/>
        </authorList>
    </citation>
    <scope>NUCLEOTIDE SEQUENCE [LARGE SCALE GENOMIC DNA]</scope>
    <source>
        <strain evidence="1 2">B</strain>
    </source>
</reference>
<dbReference type="EMBL" id="KB445795">
    <property type="protein sequence ID" value="EMD38021.1"/>
    <property type="molecule type" value="Genomic_DNA"/>
</dbReference>
<gene>
    <name evidence="1" type="ORF">CERSUDRAFT_82224</name>
</gene>
<proteinExistence type="predicted"/>